<sequence>MVFIDAIEVPGLGNRSYLAGGANGAVVIDPPRDIDRVLETASRRGVRITHVAETHVHNDYVTGGLELARVTGAAYLVPGGARVSYRRIPVADGDRTVIDAALVLRALATPGHTPHHTAYVLEEAGEPVAAFTGGSLLIGTVGRPDLVEPGLTERLARAQHASAHRLADELPDETAVLPTHGFGSFCSSAQAEGEATTIGKERTTNDALVKDADTFVADLLAGLDDIPAYYAHMGPLNARGPEPVDLMPPAVADAHEIAERLAAGEWVVDLRSRVAFADGHVVGSFNFEADGQLATQLAWLIPWGKSVTLLAESAEQLAGAQRELVRVGVDRPAAAATGSPADWVCEGERLRSFPRATFADLAAAGADGERVVLDVRRDSERARARIEGSLHMPLHELRARIRQIPSGTVWVHCAGGMRAAIAASLLDAAGRDVVAIDDGFDSARAAGLPVMESRP</sequence>
<organism evidence="1 2">
    <name type="scientific">Streptomyces pratisoli</name>
    <dbReference type="NCBI Taxonomy" id="3139917"/>
    <lineage>
        <taxon>Bacteria</taxon>
        <taxon>Bacillati</taxon>
        <taxon>Actinomycetota</taxon>
        <taxon>Actinomycetes</taxon>
        <taxon>Kitasatosporales</taxon>
        <taxon>Streptomycetaceae</taxon>
        <taxon>Streptomyces</taxon>
    </lineage>
</organism>
<gene>
    <name evidence="1" type="ORF">WKI58_03535</name>
</gene>
<name>A0ACC6QBD8_9ACTN</name>
<comment type="caution">
    <text evidence="1">The sequence shown here is derived from an EMBL/GenBank/DDBJ whole genome shotgun (WGS) entry which is preliminary data.</text>
</comment>
<protein>
    <submittedName>
        <fullName evidence="1">MBL fold metallo-hydrolase</fullName>
    </submittedName>
</protein>
<evidence type="ECO:0000313" key="1">
    <source>
        <dbReference type="EMBL" id="MEJ8655606.1"/>
    </source>
</evidence>
<reference evidence="1" key="1">
    <citation type="submission" date="2024-03" db="EMBL/GenBank/DDBJ databases">
        <title>Novel Streptomyces species of biotechnological and ecological value are a feature of Machair soil.</title>
        <authorList>
            <person name="Prole J.R."/>
            <person name="Goodfellow M."/>
            <person name="Allenby N."/>
            <person name="Ward A.C."/>
        </authorList>
    </citation>
    <scope>NUCLEOTIDE SEQUENCE</scope>
    <source>
        <strain evidence="1">MS1.AVA.4</strain>
    </source>
</reference>
<keyword evidence="2" id="KW-1185">Reference proteome</keyword>
<proteinExistence type="predicted"/>
<evidence type="ECO:0000313" key="2">
    <source>
        <dbReference type="Proteomes" id="UP001375539"/>
    </source>
</evidence>
<dbReference type="EMBL" id="JBBKAI010000002">
    <property type="protein sequence ID" value="MEJ8655606.1"/>
    <property type="molecule type" value="Genomic_DNA"/>
</dbReference>
<dbReference type="Proteomes" id="UP001375539">
    <property type="component" value="Unassembled WGS sequence"/>
</dbReference>
<accession>A0ACC6QBD8</accession>